<organism evidence="8">
    <name type="scientific">bioreactor metagenome</name>
    <dbReference type="NCBI Taxonomy" id="1076179"/>
    <lineage>
        <taxon>unclassified sequences</taxon>
        <taxon>metagenomes</taxon>
        <taxon>ecological metagenomes</taxon>
    </lineage>
</organism>
<dbReference type="InterPro" id="IPR011060">
    <property type="entry name" value="RibuloseP-bd_barrel"/>
</dbReference>
<name>A0A644XC76_9ZZZZ</name>
<evidence type="ECO:0000256" key="5">
    <source>
        <dbReference type="ARBA" id="ARBA00023141"/>
    </source>
</evidence>
<keyword evidence="3" id="KW-0028">Amino-acid biosynthesis</keyword>
<evidence type="ECO:0000313" key="8">
    <source>
        <dbReference type="EMBL" id="MPM11793.1"/>
    </source>
</evidence>
<comment type="caution">
    <text evidence="8">The sequence shown here is derived from an EMBL/GenBank/DDBJ whole genome shotgun (WGS) entry which is preliminary data.</text>
</comment>
<dbReference type="Pfam" id="PF00697">
    <property type="entry name" value="PRAI"/>
    <property type="match status" value="1"/>
</dbReference>
<dbReference type="EC" id="5.3.1.24" evidence="2"/>
<dbReference type="InterPro" id="IPR013785">
    <property type="entry name" value="Aldolase_TIM"/>
</dbReference>
<dbReference type="HAMAP" id="MF_00135">
    <property type="entry name" value="PRAI"/>
    <property type="match status" value="1"/>
</dbReference>
<dbReference type="SUPFAM" id="SSF51366">
    <property type="entry name" value="Ribulose-phoshate binding barrel"/>
    <property type="match status" value="1"/>
</dbReference>
<evidence type="ECO:0000256" key="1">
    <source>
        <dbReference type="ARBA" id="ARBA00004664"/>
    </source>
</evidence>
<sequence>MKLVKVCGMREATNIREVEQARADWIGFIFYPESPRFVHEVPDYLPRKAKRVGVFVNASKEKINETASLFGLDLVQLHGNESPEFCENIRRSGVKVIKSFRVGDEFKEEEVEPYHGKCDYFLFDTQTSLYGGSGEKFNWETLLNYRGNTFFLLSGGITPGDAEALKTFSYPKCIGVDINSKFEISPAVKDAKLVKQFIKVIKNPGNKIDNKTLLI</sequence>
<keyword evidence="4" id="KW-0822">Tryptophan biosynthesis</keyword>
<dbReference type="GO" id="GO:0000162">
    <property type="term" value="P:L-tryptophan biosynthetic process"/>
    <property type="evidence" value="ECO:0007669"/>
    <property type="project" value="UniProtKB-UniPathway"/>
</dbReference>
<dbReference type="InterPro" id="IPR001240">
    <property type="entry name" value="PRAI_dom"/>
</dbReference>
<comment type="pathway">
    <text evidence="1">Amino-acid biosynthesis; L-tryptophan biosynthesis; L-tryptophan from chorismate: step 3/5.</text>
</comment>
<dbReference type="PANTHER" id="PTHR42894:SF1">
    <property type="entry name" value="N-(5'-PHOSPHORIBOSYL)ANTHRANILATE ISOMERASE"/>
    <property type="match status" value="1"/>
</dbReference>
<protein>
    <recommendedName>
        <fullName evidence="2">phosphoribosylanthranilate isomerase</fullName>
        <ecNumber evidence="2">5.3.1.24</ecNumber>
    </recommendedName>
</protein>
<gene>
    <name evidence="8" type="primary">trpF_15</name>
    <name evidence="8" type="ORF">SDC9_58144</name>
</gene>
<evidence type="ECO:0000256" key="6">
    <source>
        <dbReference type="ARBA" id="ARBA00023235"/>
    </source>
</evidence>
<keyword evidence="6 8" id="KW-0413">Isomerase</keyword>
<proteinExistence type="inferred from homology"/>
<keyword evidence="5" id="KW-0057">Aromatic amino acid biosynthesis</keyword>
<dbReference type="UniPathway" id="UPA00035">
    <property type="reaction ID" value="UER00042"/>
</dbReference>
<dbReference type="InterPro" id="IPR044643">
    <property type="entry name" value="TrpF_fam"/>
</dbReference>
<accession>A0A644XC76</accession>
<evidence type="ECO:0000256" key="3">
    <source>
        <dbReference type="ARBA" id="ARBA00022605"/>
    </source>
</evidence>
<reference evidence="8" key="1">
    <citation type="submission" date="2019-08" db="EMBL/GenBank/DDBJ databases">
        <authorList>
            <person name="Kucharzyk K."/>
            <person name="Murdoch R.W."/>
            <person name="Higgins S."/>
            <person name="Loffler F."/>
        </authorList>
    </citation>
    <scope>NUCLEOTIDE SEQUENCE</scope>
</reference>
<dbReference type="PANTHER" id="PTHR42894">
    <property type="entry name" value="N-(5'-PHOSPHORIBOSYL)ANTHRANILATE ISOMERASE"/>
    <property type="match status" value="1"/>
</dbReference>
<evidence type="ECO:0000256" key="2">
    <source>
        <dbReference type="ARBA" id="ARBA00012572"/>
    </source>
</evidence>
<dbReference type="Gene3D" id="3.20.20.70">
    <property type="entry name" value="Aldolase class I"/>
    <property type="match status" value="1"/>
</dbReference>
<evidence type="ECO:0000259" key="7">
    <source>
        <dbReference type="Pfam" id="PF00697"/>
    </source>
</evidence>
<dbReference type="GO" id="GO:0004640">
    <property type="term" value="F:phosphoribosylanthranilate isomerase activity"/>
    <property type="evidence" value="ECO:0007669"/>
    <property type="project" value="UniProtKB-EC"/>
</dbReference>
<dbReference type="AlphaFoldDB" id="A0A644XC76"/>
<dbReference type="EMBL" id="VSSQ01001879">
    <property type="protein sequence ID" value="MPM11793.1"/>
    <property type="molecule type" value="Genomic_DNA"/>
</dbReference>
<dbReference type="CDD" id="cd00405">
    <property type="entry name" value="PRAI"/>
    <property type="match status" value="1"/>
</dbReference>
<evidence type="ECO:0000256" key="4">
    <source>
        <dbReference type="ARBA" id="ARBA00022822"/>
    </source>
</evidence>
<feature type="domain" description="N-(5'phosphoribosyl) anthranilate isomerase (PRAI)" evidence="7">
    <location>
        <begin position="4"/>
        <end position="199"/>
    </location>
</feature>